<proteinExistence type="predicted"/>
<dbReference type="RefSeq" id="WP_046107259.1">
    <property type="nucleotide sequence ID" value="NZ_JZEX01000050.1"/>
</dbReference>
<keyword evidence="3" id="KW-1185">Reference proteome</keyword>
<dbReference type="EMBL" id="JZEX01000050">
    <property type="protein sequence ID" value="KKB13075.1"/>
    <property type="molecule type" value="Genomic_DNA"/>
</dbReference>
<name>A0A0F5FX03_9HYPH</name>
<evidence type="ECO:0000313" key="3">
    <source>
        <dbReference type="Proteomes" id="UP000033632"/>
    </source>
</evidence>
<dbReference type="Gene3D" id="3.90.1200.10">
    <property type="match status" value="1"/>
</dbReference>
<dbReference type="InterPro" id="IPR002575">
    <property type="entry name" value="Aminoglycoside_PTrfase"/>
</dbReference>
<evidence type="ECO:0000259" key="1">
    <source>
        <dbReference type="Pfam" id="PF01636"/>
    </source>
</evidence>
<protein>
    <recommendedName>
        <fullName evidence="1">Aminoglycoside phosphotransferase domain-containing protein</fullName>
    </recommendedName>
</protein>
<dbReference type="PATRIC" id="fig|443610.3.peg.3230"/>
<feature type="domain" description="Aminoglycoside phosphotransferase" evidence="1">
    <location>
        <begin position="20"/>
        <end position="214"/>
    </location>
</feature>
<organism evidence="2 3">
    <name type="scientific">Devosia geojensis</name>
    <dbReference type="NCBI Taxonomy" id="443610"/>
    <lineage>
        <taxon>Bacteria</taxon>
        <taxon>Pseudomonadati</taxon>
        <taxon>Pseudomonadota</taxon>
        <taxon>Alphaproteobacteria</taxon>
        <taxon>Hyphomicrobiales</taxon>
        <taxon>Devosiaceae</taxon>
        <taxon>Devosia</taxon>
    </lineage>
</organism>
<accession>A0A0F5FX03</accession>
<reference evidence="2 3" key="1">
    <citation type="submission" date="2015-03" db="EMBL/GenBank/DDBJ databases">
        <authorList>
            <person name="Hassan Y.I."/>
            <person name="Lepp D."/>
            <person name="Li X.-Z."/>
            <person name="Zhou T."/>
        </authorList>
    </citation>
    <scope>NUCLEOTIDE SEQUENCE [LARGE SCALE GENOMIC DNA]</scope>
    <source>
        <strain evidence="2 3">BD-c194</strain>
    </source>
</reference>
<gene>
    <name evidence="2" type="ORF">VE25_03745</name>
</gene>
<dbReference type="OrthoDB" id="179763at2"/>
<dbReference type="InterPro" id="IPR011009">
    <property type="entry name" value="Kinase-like_dom_sf"/>
</dbReference>
<dbReference type="AlphaFoldDB" id="A0A0F5FX03"/>
<dbReference type="STRING" id="443610.VE25_03745"/>
<dbReference type="SUPFAM" id="SSF56112">
    <property type="entry name" value="Protein kinase-like (PK-like)"/>
    <property type="match status" value="1"/>
</dbReference>
<evidence type="ECO:0000313" key="2">
    <source>
        <dbReference type="EMBL" id="KKB13075.1"/>
    </source>
</evidence>
<sequence length="246" mass="27138">MRELGRLIGRGKEAEVHEEGEHALKLYRSADRKLAAFREATVLAALEDAGVAAPKVFGIENRQGRWGVLMERVRGPAWAEKMRADERTIEPCLKAMARLHVDIHGRTAAALPRQRARLTRDIARTPLLGEPLRRRLLDGLAERPDGDRLCHGDFHPLNILGELEAPTVVDWLDASLGVPAADACRSYMLLARGWPDLADAYADAYARTAGIGRSEIDGWLPFVAAARLAEDVPEETEALVAMAERV</sequence>
<dbReference type="Pfam" id="PF01636">
    <property type="entry name" value="APH"/>
    <property type="match status" value="1"/>
</dbReference>
<comment type="caution">
    <text evidence="2">The sequence shown here is derived from an EMBL/GenBank/DDBJ whole genome shotgun (WGS) entry which is preliminary data.</text>
</comment>
<dbReference type="Proteomes" id="UP000033632">
    <property type="component" value="Unassembled WGS sequence"/>
</dbReference>